<gene>
    <name evidence="1" type="ORF">E8E12_011100</name>
</gene>
<organism evidence="1 2">
    <name type="scientific">Didymella heteroderae</name>
    <dbReference type="NCBI Taxonomy" id="1769908"/>
    <lineage>
        <taxon>Eukaryota</taxon>
        <taxon>Fungi</taxon>
        <taxon>Dikarya</taxon>
        <taxon>Ascomycota</taxon>
        <taxon>Pezizomycotina</taxon>
        <taxon>Dothideomycetes</taxon>
        <taxon>Pleosporomycetidae</taxon>
        <taxon>Pleosporales</taxon>
        <taxon>Pleosporineae</taxon>
        <taxon>Didymellaceae</taxon>
        <taxon>Didymella</taxon>
    </lineage>
</organism>
<sequence>MKQPPTTATSSSSLPKFGGPALNVTWQWVSVMFLALQPRELITSIPDEILRGIQPAELQFGAGIRESLPEGFSLRDFPMKGSPFEQYESQLKRNFFQYMKTLPTADRAGPFLRGELFDEEFHRHGAQYRAHSGQLQFEVKNFIDSLMQDTIWVKCELAKAGTIHPNELVKGETHFSFLVWAE</sequence>
<reference evidence="1" key="1">
    <citation type="submission" date="2019-04" db="EMBL/GenBank/DDBJ databases">
        <title>Sequencing of skin fungus with MAO and IRED activity.</title>
        <authorList>
            <person name="Marsaioli A.J."/>
            <person name="Bonatto J.M.C."/>
            <person name="Reis Junior O."/>
        </authorList>
    </citation>
    <scope>NUCLEOTIDE SEQUENCE</scope>
    <source>
        <strain evidence="1">28M1</strain>
    </source>
</reference>
<evidence type="ECO:0000313" key="1">
    <source>
        <dbReference type="EMBL" id="KAF3046102.1"/>
    </source>
</evidence>
<evidence type="ECO:0000313" key="2">
    <source>
        <dbReference type="Proteomes" id="UP000758155"/>
    </source>
</evidence>
<dbReference type="AlphaFoldDB" id="A0A9P5C5N5"/>
<dbReference type="EMBL" id="SWKV01000005">
    <property type="protein sequence ID" value="KAF3046102.1"/>
    <property type="molecule type" value="Genomic_DNA"/>
</dbReference>
<comment type="caution">
    <text evidence="1">The sequence shown here is derived from an EMBL/GenBank/DDBJ whole genome shotgun (WGS) entry which is preliminary data.</text>
</comment>
<protein>
    <submittedName>
        <fullName evidence="1">Uncharacterized protein</fullName>
    </submittedName>
</protein>
<accession>A0A9P5C5N5</accession>
<keyword evidence="2" id="KW-1185">Reference proteome</keyword>
<dbReference type="Proteomes" id="UP000758155">
    <property type="component" value="Unassembled WGS sequence"/>
</dbReference>
<name>A0A9P5C5N5_9PLEO</name>
<proteinExistence type="predicted"/>
<dbReference type="OrthoDB" id="3784785at2759"/>